<proteinExistence type="predicted"/>
<dbReference type="AlphaFoldDB" id="A0A9Q0Q731"/>
<protein>
    <submittedName>
        <fullName evidence="2">Uncharacterized protein</fullName>
    </submittedName>
</protein>
<dbReference type="EMBL" id="JAPFFM010000016">
    <property type="protein sequence ID" value="KAJ6701281.1"/>
    <property type="molecule type" value="Genomic_DNA"/>
</dbReference>
<evidence type="ECO:0000313" key="3">
    <source>
        <dbReference type="Proteomes" id="UP001151752"/>
    </source>
</evidence>
<name>A0A9Q0Q731_9ROSI</name>
<keyword evidence="3" id="KW-1185">Reference proteome</keyword>
<keyword evidence="1" id="KW-0472">Membrane</keyword>
<reference evidence="2" key="1">
    <citation type="submission" date="2022-11" db="EMBL/GenBank/DDBJ databases">
        <authorList>
            <person name="Hyden B.L."/>
            <person name="Feng K."/>
            <person name="Yates T."/>
            <person name="Jawdy S."/>
            <person name="Smart L.B."/>
            <person name="Muchero W."/>
        </authorList>
    </citation>
    <scope>NUCLEOTIDE SEQUENCE</scope>
    <source>
        <tissue evidence="2">Shoot tip</tissue>
    </source>
</reference>
<organism evidence="2 3">
    <name type="scientific">Salix koriyanagi</name>
    <dbReference type="NCBI Taxonomy" id="2511006"/>
    <lineage>
        <taxon>Eukaryota</taxon>
        <taxon>Viridiplantae</taxon>
        <taxon>Streptophyta</taxon>
        <taxon>Embryophyta</taxon>
        <taxon>Tracheophyta</taxon>
        <taxon>Spermatophyta</taxon>
        <taxon>Magnoliopsida</taxon>
        <taxon>eudicotyledons</taxon>
        <taxon>Gunneridae</taxon>
        <taxon>Pentapetalae</taxon>
        <taxon>rosids</taxon>
        <taxon>fabids</taxon>
        <taxon>Malpighiales</taxon>
        <taxon>Salicaceae</taxon>
        <taxon>Saliceae</taxon>
        <taxon>Salix</taxon>
    </lineage>
</organism>
<keyword evidence="1" id="KW-1133">Transmembrane helix</keyword>
<keyword evidence="1" id="KW-0812">Transmembrane</keyword>
<sequence>MISQRQGSRSSDTGQNPARVTLSAVADTDPNSKTVTFLGGCRGTSTAPFILWISEGGVVSGFMELEADFDSGLELLLNHERRPMFWLSNFSFGDLLLCFWIKCFFFLGLYLVFRITKMTFYFF</sequence>
<evidence type="ECO:0000256" key="1">
    <source>
        <dbReference type="SAM" id="Phobius"/>
    </source>
</evidence>
<feature type="transmembrane region" description="Helical" evidence="1">
    <location>
        <begin position="90"/>
        <end position="113"/>
    </location>
</feature>
<comment type="caution">
    <text evidence="2">The sequence shown here is derived from an EMBL/GenBank/DDBJ whole genome shotgun (WGS) entry which is preliminary data.</text>
</comment>
<accession>A0A9Q0Q731</accession>
<reference evidence="2" key="2">
    <citation type="journal article" date="2023" name="Int. J. Mol. Sci.">
        <title>De Novo Assembly and Annotation of 11 Diverse Shrub Willow (Salix) Genomes Reveals Novel Gene Organization in Sex-Linked Regions.</title>
        <authorList>
            <person name="Hyden B."/>
            <person name="Feng K."/>
            <person name="Yates T.B."/>
            <person name="Jawdy S."/>
            <person name="Cereghino C."/>
            <person name="Smart L.B."/>
            <person name="Muchero W."/>
        </authorList>
    </citation>
    <scope>NUCLEOTIDE SEQUENCE</scope>
    <source>
        <tissue evidence="2">Shoot tip</tissue>
    </source>
</reference>
<gene>
    <name evidence="2" type="ORF">OIU74_012607</name>
</gene>
<evidence type="ECO:0000313" key="2">
    <source>
        <dbReference type="EMBL" id="KAJ6701281.1"/>
    </source>
</evidence>
<dbReference type="Proteomes" id="UP001151752">
    <property type="component" value="Chromosome 1"/>
</dbReference>